<gene>
    <name evidence="2" type="ORF">KSB_30240</name>
</gene>
<evidence type="ECO:0000259" key="1">
    <source>
        <dbReference type="Pfam" id="PF07969"/>
    </source>
</evidence>
<dbReference type="Gene3D" id="3.30.1490.130">
    <property type="entry name" value="D-aminoacylase. Domain 3"/>
    <property type="match status" value="1"/>
</dbReference>
<dbReference type="Gene3D" id="2.30.40.10">
    <property type="entry name" value="Urease, subunit C, domain 1"/>
    <property type="match status" value="1"/>
</dbReference>
<dbReference type="RefSeq" id="WP_201371243.1">
    <property type="nucleotide sequence ID" value="NZ_BNJG01000001.1"/>
</dbReference>
<dbReference type="InterPro" id="IPR013108">
    <property type="entry name" value="Amidohydro_3"/>
</dbReference>
<dbReference type="PANTHER" id="PTHR11647">
    <property type="entry name" value="HYDRANTOINASE/DIHYDROPYRIMIDINASE FAMILY MEMBER"/>
    <property type="match status" value="1"/>
</dbReference>
<dbReference type="InterPro" id="IPR023100">
    <property type="entry name" value="D-aminoacylase_insert_dom_sf"/>
</dbReference>
<evidence type="ECO:0000313" key="2">
    <source>
        <dbReference type="EMBL" id="GHO54549.1"/>
    </source>
</evidence>
<name>A0ABQ3UP70_9CHLR</name>
<organism evidence="2 3">
    <name type="scientific">Ktedonobacter robiniae</name>
    <dbReference type="NCBI Taxonomy" id="2778365"/>
    <lineage>
        <taxon>Bacteria</taxon>
        <taxon>Bacillati</taxon>
        <taxon>Chloroflexota</taxon>
        <taxon>Ktedonobacteria</taxon>
        <taxon>Ktedonobacterales</taxon>
        <taxon>Ktedonobacteraceae</taxon>
        <taxon>Ktedonobacter</taxon>
    </lineage>
</organism>
<proteinExistence type="predicted"/>
<dbReference type="InterPro" id="IPR032466">
    <property type="entry name" value="Metal_Hydrolase"/>
</dbReference>
<dbReference type="SUPFAM" id="SSF51338">
    <property type="entry name" value="Composite domain of metallo-dependent hydrolases"/>
    <property type="match status" value="1"/>
</dbReference>
<evidence type="ECO:0000313" key="3">
    <source>
        <dbReference type="Proteomes" id="UP000654345"/>
    </source>
</evidence>
<dbReference type="SUPFAM" id="SSF51556">
    <property type="entry name" value="Metallo-dependent hydrolases"/>
    <property type="match status" value="1"/>
</dbReference>
<accession>A0ABQ3UP70</accession>
<dbReference type="Proteomes" id="UP000654345">
    <property type="component" value="Unassembled WGS sequence"/>
</dbReference>
<dbReference type="InterPro" id="IPR050378">
    <property type="entry name" value="Metallo-dep_Hydrolases_sf"/>
</dbReference>
<reference evidence="2 3" key="1">
    <citation type="journal article" date="2021" name="Int. J. Syst. Evol. Microbiol.">
        <title>Reticulibacter mediterranei gen. nov., sp. nov., within the new family Reticulibacteraceae fam. nov., and Ktedonospora formicarum gen. nov., sp. nov., Ktedonobacter robiniae sp. nov., Dictyobacter formicarum sp. nov. and Dictyobacter arantiisoli sp. nov., belonging to the class Ktedonobacteria.</title>
        <authorList>
            <person name="Yabe S."/>
            <person name="Zheng Y."/>
            <person name="Wang C.M."/>
            <person name="Sakai Y."/>
            <person name="Abe K."/>
            <person name="Yokota A."/>
            <person name="Donadio S."/>
            <person name="Cavaletti L."/>
            <person name="Monciardini P."/>
        </authorList>
    </citation>
    <scope>NUCLEOTIDE SEQUENCE [LARGE SCALE GENOMIC DNA]</scope>
    <source>
        <strain evidence="2 3">SOSP1-30</strain>
    </source>
</reference>
<sequence>MYDLCIRNARIVDGTGFPAFLGDIGIVGERIVALGSQLVSEAHHVLDAGGQVVAPGFIDAHTHDDLTVLREGVVPMKVQQGITTVITGNCGFSLAPLAPTHADAVKNYSAPVLGEDTHPWNWYTTEALFETLRSVALGQHIRPLFGHGPVRVAVMGFEPRDATEQEMTTQEGLVREAMEAGAAGMSLGLMYVPGMYTPTSELIRLASVVGRYGGVVTSHMRGEGDQLLSSLTEMLTIAERAEVAIHISHLKVTGRNNWGSIQRALNLISDARTRGLDVTIDVYPYNAGSTLGTQLLPPWLQEGGLATMLKRLREPETRHKVCRDFAHGIEGWENQVGANGWDRVFVSTVRQERLRSLEGLNMVEVAETLGMAPEEAFFHLIVEEQGQMTILIFHMDERDVDEVVRAPFSMIGSDGLPLRSGRPHPRLYGTFPRFFKRYVRETRSLALEEAVRKVTALPTERFRLADRGMIAVGKVADLVIFDPETISDLATYEQPRVYPEGISAVIVSGQIVVREKQLTPHRPGQLIAPAHEDTYVVE</sequence>
<dbReference type="Pfam" id="PF07969">
    <property type="entry name" value="Amidohydro_3"/>
    <property type="match status" value="1"/>
</dbReference>
<dbReference type="Gene3D" id="3.20.20.140">
    <property type="entry name" value="Metal-dependent hydrolases"/>
    <property type="match status" value="1"/>
</dbReference>
<protein>
    <submittedName>
        <fullName evidence="2">Aminoacylase</fullName>
    </submittedName>
</protein>
<dbReference type="EMBL" id="BNJG01000001">
    <property type="protein sequence ID" value="GHO54549.1"/>
    <property type="molecule type" value="Genomic_DNA"/>
</dbReference>
<dbReference type="InterPro" id="IPR011059">
    <property type="entry name" value="Metal-dep_hydrolase_composite"/>
</dbReference>
<keyword evidence="3" id="KW-1185">Reference proteome</keyword>
<feature type="domain" description="Amidohydrolase 3" evidence="1">
    <location>
        <begin position="45"/>
        <end position="513"/>
    </location>
</feature>
<dbReference type="CDD" id="cd01297">
    <property type="entry name" value="D-aminoacylase"/>
    <property type="match status" value="1"/>
</dbReference>
<dbReference type="PANTHER" id="PTHR11647:SF1">
    <property type="entry name" value="COLLAPSIN RESPONSE MEDIATOR PROTEIN"/>
    <property type="match status" value="1"/>
</dbReference>
<comment type="caution">
    <text evidence="2">The sequence shown here is derived from an EMBL/GenBank/DDBJ whole genome shotgun (WGS) entry which is preliminary data.</text>
</comment>